<dbReference type="AlphaFoldDB" id="A0A2R5F2K5"/>
<evidence type="ECO:0000313" key="10">
    <source>
        <dbReference type="Proteomes" id="UP000245202"/>
    </source>
</evidence>
<keyword evidence="6 7" id="KW-0472">Membrane</keyword>
<dbReference type="RefSeq" id="WP_108994608.1">
    <property type="nucleotide sequence ID" value="NZ_BDQX01000286.1"/>
</dbReference>
<feature type="transmembrane region" description="Helical" evidence="7">
    <location>
        <begin position="230"/>
        <end position="249"/>
    </location>
</feature>
<keyword evidence="10" id="KW-1185">Reference proteome</keyword>
<name>A0A2R5F2K5_9BACL</name>
<accession>A0A2R5F2K5</accession>
<feature type="transmembrane region" description="Helical" evidence="7">
    <location>
        <begin position="178"/>
        <end position="201"/>
    </location>
</feature>
<evidence type="ECO:0000256" key="7">
    <source>
        <dbReference type="RuleBase" id="RU363032"/>
    </source>
</evidence>
<organism evidence="9 10">
    <name type="scientific">Paenibacillus agaridevorans</name>
    <dbReference type="NCBI Taxonomy" id="171404"/>
    <lineage>
        <taxon>Bacteria</taxon>
        <taxon>Bacillati</taxon>
        <taxon>Bacillota</taxon>
        <taxon>Bacilli</taxon>
        <taxon>Bacillales</taxon>
        <taxon>Paenibacillaceae</taxon>
        <taxon>Paenibacillus</taxon>
    </lineage>
</organism>
<feature type="domain" description="ABC transmembrane type-1" evidence="8">
    <location>
        <begin position="92"/>
        <end position="305"/>
    </location>
</feature>
<dbReference type="SUPFAM" id="SSF161098">
    <property type="entry name" value="MetI-like"/>
    <property type="match status" value="1"/>
</dbReference>
<evidence type="ECO:0000256" key="6">
    <source>
        <dbReference type="ARBA" id="ARBA00023136"/>
    </source>
</evidence>
<evidence type="ECO:0000256" key="3">
    <source>
        <dbReference type="ARBA" id="ARBA00022475"/>
    </source>
</evidence>
<feature type="transmembrane region" description="Helical" evidence="7">
    <location>
        <begin position="30"/>
        <end position="59"/>
    </location>
</feature>
<evidence type="ECO:0000256" key="1">
    <source>
        <dbReference type="ARBA" id="ARBA00004651"/>
    </source>
</evidence>
<reference evidence="9 10" key="1">
    <citation type="submission" date="2017-08" db="EMBL/GenBank/DDBJ databases">
        <title>Substantial Increase in Enzyme Production by Combined Drug-Resistance Mutations in Paenibacillus agaridevorans.</title>
        <authorList>
            <person name="Tanaka Y."/>
            <person name="Funane K."/>
            <person name="Hosaka T."/>
            <person name="Shiwa Y."/>
            <person name="Fujita N."/>
            <person name="Miyazaki T."/>
            <person name="Yoshikawa H."/>
            <person name="Murakami K."/>
            <person name="Kasahara K."/>
            <person name="Inaoka T."/>
            <person name="Hiraga Y."/>
            <person name="Ochi K."/>
        </authorList>
    </citation>
    <scope>NUCLEOTIDE SEQUENCE [LARGE SCALE GENOMIC DNA]</scope>
    <source>
        <strain evidence="9 10">T-3040</strain>
    </source>
</reference>
<dbReference type="Proteomes" id="UP000245202">
    <property type="component" value="Unassembled WGS sequence"/>
</dbReference>
<keyword evidence="2 7" id="KW-0813">Transport</keyword>
<dbReference type="Gene3D" id="1.10.3720.10">
    <property type="entry name" value="MetI-like"/>
    <property type="match status" value="1"/>
</dbReference>
<proteinExistence type="inferred from homology"/>
<gene>
    <name evidence="9" type="ORF">PAT3040_04720</name>
</gene>
<dbReference type="PROSITE" id="PS50928">
    <property type="entry name" value="ABC_TM1"/>
    <property type="match status" value="1"/>
</dbReference>
<dbReference type="InterPro" id="IPR000515">
    <property type="entry name" value="MetI-like"/>
</dbReference>
<feature type="transmembrane region" description="Helical" evidence="7">
    <location>
        <begin position="129"/>
        <end position="150"/>
    </location>
</feature>
<keyword evidence="5 7" id="KW-1133">Transmembrane helix</keyword>
<feature type="transmembrane region" description="Helical" evidence="7">
    <location>
        <begin position="96"/>
        <end position="117"/>
    </location>
</feature>
<dbReference type="EMBL" id="BDQX01000286">
    <property type="protein sequence ID" value="GBG10024.1"/>
    <property type="molecule type" value="Genomic_DNA"/>
</dbReference>
<feature type="transmembrane region" description="Helical" evidence="7">
    <location>
        <begin position="284"/>
        <end position="306"/>
    </location>
</feature>
<evidence type="ECO:0000313" key="9">
    <source>
        <dbReference type="EMBL" id="GBG10024.1"/>
    </source>
</evidence>
<protein>
    <submittedName>
        <fullName evidence="9">Sugar ABC transporter permease</fullName>
    </submittedName>
</protein>
<dbReference type="InterPro" id="IPR035906">
    <property type="entry name" value="MetI-like_sf"/>
</dbReference>
<evidence type="ECO:0000259" key="8">
    <source>
        <dbReference type="PROSITE" id="PS50928"/>
    </source>
</evidence>
<keyword evidence="3" id="KW-1003">Cell membrane</keyword>
<comment type="subcellular location">
    <subcellularLocation>
        <location evidence="1 7">Cell membrane</location>
        <topology evidence="1 7">Multi-pass membrane protein</topology>
    </subcellularLocation>
</comment>
<comment type="caution">
    <text evidence="9">The sequence shown here is derived from an EMBL/GenBank/DDBJ whole genome shotgun (WGS) entry which is preliminary data.</text>
</comment>
<comment type="similarity">
    <text evidence="7">Belongs to the binding-protein-dependent transport system permease family.</text>
</comment>
<dbReference type="PANTHER" id="PTHR30193:SF37">
    <property type="entry name" value="INNER MEMBRANE ABC TRANSPORTER PERMEASE PROTEIN YCJO"/>
    <property type="match status" value="1"/>
</dbReference>
<keyword evidence="4 7" id="KW-0812">Transmembrane</keyword>
<dbReference type="InterPro" id="IPR051393">
    <property type="entry name" value="ABC_transporter_permease"/>
</dbReference>
<evidence type="ECO:0000256" key="2">
    <source>
        <dbReference type="ARBA" id="ARBA00022448"/>
    </source>
</evidence>
<evidence type="ECO:0000256" key="4">
    <source>
        <dbReference type="ARBA" id="ARBA00022692"/>
    </source>
</evidence>
<dbReference type="Pfam" id="PF00528">
    <property type="entry name" value="BPD_transp_1"/>
    <property type="match status" value="1"/>
</dbReference>
<dbReference type="PANTHER" id="PTHR30193">
    <property type="entry name" value="ABC TRANSPORTER PERMEASE PROTEIN"/>
    <property type="match status" value="1"/>
</dbReference>
<evidence type="ECO:0000256" key="5">
    <source>
        <dbReference type="ARBA" id="ARBA00022989"/>
    </source>
</evidence>
<dbReference type="GO" id="GO:0055085">
    <property type="term" value="P:transmembrane transport"/>
    <property type="evidence" value="ECO:0007669"/>
    <property type="project" value="InterPro"/>
</dbReference>
<dbReference type="CDD" id="cd06261">
    <property type="entry name" value="TM_PBP2"/>
    <property type="match status" value="1"/>
</dbReference>
<sequence length="313" mass="35177">MQGNSQSRISLPKSESLKKKYWTGSRKETLLGWLFIAPETIGIVVLGAFPLLFSLYLSFTDWDLVSGLKGINYVGFDNYIQLFQESKFYITLKNNLLYTAATVPLSIIIALVIAVVIHSVLYFKGYFKVVFFIPYIATTVAVAAVFSVLFHPSQGVINNLLMSFGIMDPPKWLGSTDFALWSIIIIAVWQVIGYNVVIYLAGLTAIPDDLYEAAEIDGANKWKQFTRITVPMLGTTTFFLTITSVINSFKVFDLVAFLTGGGPRNATNVLVYYLYEEGFQKFRMGYAATLSWVLFIVIGIITLLTVRMQRNQY</sequence>
<dbReference type="GO" id="GO:0005886">
    <property type="term" value="C:plasma membrane"/>
    <property type="evidence" value="ECO:0007669"/>
    <property type="project" value="UniProtKB-SubCell"/>
</dbReference>